<dbReference type="Gene3D" id="1.10.3720.10">
    <property type="entry name" value="MetI-like"/>
    <property type="match status" value="1"/>
</dbReference>
<dbReference type="BioCyc" id="OYEL262768:G1G26-105-MONOMER"/>
<feature type="transmembrane region" description="Helical" evidence="6">
    <location>
        <begin position="297"/>
        <end position="322"/>
    </location>
</feature>
<dbReference type="PANTHER" id="PTHR30614:SF41">
    <property type="entry name" value="INNER MEMBRANE AMINO-ACID ABC TRANSPORTER PERMEASE PROTEIN YHDY"/>
    <property type="match status" value="1"/>
</dbReference>
<dbReference type="InterPro" id="IPR000515">
    <property type="entry name" value="MetI-like"/>
</dbReference>
<keyword evidence="9" id="KW-1185">Reference proteome</keyword>
<gene>
    <name evidence="8" type="primary">artM</name>
    <name evidence="8" type="ordered locus">PAM_077</name>
</gene>
<keyword evidence="2 6" id="KW-0812">Transmembrane</keyword>
<feature type="domain" description="ABC transmembrane type-1" evidence="7">
    <location>
        <begin position="261"/>
        <end position="363"/>
    </location>
</feature>
<dbReference type="Proteomes" id="UP000002523">
    <property type="component" value="Chromosome"/>
</dbReference>
<keyword evidence="5" id="KW-0175">Coiled coil</keyword>
<feature type="transmembrane region" description="Helical" evidence="6">
    <location>
        <begin position="334"/>
        <end position="355"/>
    </location>
</feature>
<organism evidence="8 9">
    <name type="scientific">Onion yellows phytoplasma (strain OY-M)</name>
    <dbReference type="NCBI Taxonomy" id="262768"/>
    <lineage>
        <taxon>Bacteria</taxon>
        <taxon>Bacillati</taxon>
        <taxon>Mycoplasmatota</taxon>
        <taxon>Mollicutes</taxon>
        <taxon>Acholeplasmatales</taxon>
        <taxon>Acholeplasmataceae</taxon>
        <taxon>Candidatus Phytoplasma</taxon>
        <taxon>16SrI (Aster yellows group)</taxon>
    </lineage>
</organism>
<evidence type="ECO:0000256" key="1">
    <source>
        <dbReference type="ARBA" id="ARBA00004141"/>
    </source>
</evidence>
<dbReference type="Pfam" id="PF00528">
    <property type="entry name" value="BPD_transp_1"/>
    <property type="match status" value="1"/>
</dbReference>
<dbReference type="SUPFAM" id="SSF161098">
    <property type="entry name" value="MetI-like"/>
    <property type="match status" value="1"/>
</dbReference>
<dbReference type="CDD" id="cd06261">
    <property type="entry name" value="TM_PBP2"/>
    <property type="match status" value="1"/>
</dbReference>
<dbReference type="InterPro" id="IPR043429">
    <property type="entry name" value="ArtM/GltK/GlnP/TcyL/YhdX-like"/>
</dbReference>
<feature type="coiled-coil region" evidence="5">
    <location>
        <begin position="83"/>
        <end position="142"/>
    </location>
</feature>
<dbReference type="AlphaFoldDB" id="Q6YRD8"/>
<comment type="subcellular location">
    <subcellularLocation>
        <location evidence="1">Membrane</location>
        <topology evidence="1">Multi-pass membrane protein</topology>
    </subcellularLocation>
</comment>
<dbReference type="PANTHER" id="PTHR30614">
    <property type="entry name" value="MEMBRANE COMPONENT OF AMINO ACID ABC TRANSPORTER"/>
    <property type="match status" value="1"/>
</dbReference>
<evidence type="ECO:0000256" key="3">
    <source>
        <dbReference type="ARBA" id="ARBA00022989"/>
    </source>
</evidence>
<keyword evidence="3 6" id="KW-1133">Transmembrane helix</keyword>
<accession>Q6YRD8</accession>
<keyword evidence="4 6" id="KW-0472">Membrane</keyword>
<dbReference type="InterPro" id="IPR035906">
    <property type="entry name" value="MetI-like_sf"/>
</dbReference>
<dbReference type="GO" id="GO:0055085">
    <property type="term" value="P:transmembrane transport"/>
    <property type="evidence" value="ECO:0007669"/>
    <property type="project" value="InterPro"/>
</dbReference>
<dbReference type="GO" id="GO:0005886">
    <property type="term" value="C:plasma membrane"/>
    <property type="evidence" value="ECO:0007669"/>
    <property type="project" value="TreeGrafter"/>
</dbReference>
<dbReference type="eggNOG" id="COG0765">
    <property type="taxonomic scope" value="Bacteria"/>
</dbReference>
<reference evidence="8 9" key="1">
    <citation type="journal article" date="2004" name="Nat. Genet.">
        <title>Reductive evolution suggested from the complete genome sequence of a plant-pathogenic phytoplasma.</title>
        <authorList>
            <person name="Oshima K."/>
            <person name="Kakizawa S."/>
            <person name="Nishigawa H."/>
            <person name="Jung H.-Y."/>
            <person name="Wei W."/>
            <person name="Suzuki S."/>
            <person name="Arashida R."/>
            <person name="Nakata D."/>
            <person name="Miyata S."/>
            <person name="Ugaki M."/>
            <person name="Namba S."/>
        </authorList>
    </citation>
    <scope>NUCLEOTIDE SEQUENCE [LARGE SCALE GENOMIC DNA]</scope>
    <source>
        <strain evidence="9">OY-M</strain>
    </source>
</reference>
<proteinExistence type="predicted"/>
<dbReference type="HOGENOM" id="CLU_741539_0_0_14"/>
<evidence type="ECO:0000256" key="4">
    <source>
        <dbReference type="ARBA" id="ARBA00023136"/>
    </source>
</evidence>
<evidence type="ECO:0000256" key="2">
    <source>
        <dbReference type="ARBA" id="ARBA00022692"/>
    </source>
</evidence>
<evidence type="ECO:0000259" key="7">
    <source>
        <dbReference type="Pfam" id="PF00528"/>
    </source>
</evidence>
<evidence type="ECO:0000256" key="5">
    <source>
        <dbReference type="SAM" id="Coils"/>
    </source>
</evidence>
<name>Q6YRD8_ONYPE</name>
<sequence>MKQLKKVVDTLTKCLKGGTQRQTFKTNYDKLKVKKSYKFSSTPEEKNKNQERTLDEEQEYQFLKKYLFAFFDETKEAKTRRVLNSKQQELEVSQKEKETLEKCLDEQDKTQLEQVKKKYEELNTKNQRNAAQEQEFVELNKTTRAQTATENDSPDVQKYEHLTSKKEAIKNKIDERLKVVFDETVYNEKGFVQKGDDSLWGKIKYHLPTYKKPFYTSLLLAVYVFVFGFLLSLVLLAVKNKSTLSRTNNVFVKGVKQVGSKFVDKGQVEAAQSLGLNKKQTFYYVTFPQALKKSVPLVVAQFVTNIKACTFFVLIALIDMSFVTNDAMNVTGDLVAPFVILSFVYLVLIQFINMLSKYLEKKLNPALKTLVSA</sequence>
<evidence type="ECO:0000256" key="6">
    <source>
        <dbReference type="SAM" id="Phobius"/>
    </source>
</evidence>
<dbReference type="GO" id="GO:0006865">
    <property type="term" value="P:amino acid transport"/>
    <property type="evidence" value="ECO:0007669"/>
    <property type="project" value="TreeGrafter"/>
</dbReference>
<feature type="transmembrane region" description="Helical" evidence="6">
    <location>
        <begin position="214"/>
        <end position="238"/>
    </location>
</feature>
<dbReference type="EMBL" id="AP006628">
    <property type="protein sequence ID" value="BAD04162.1"/>
    <property type="molecule type" value="Genomic_DNA"/>
</dbReference>
<protein>
    <submittedName>
        <fullName evidence="8">ABC-type amino acid transport system, permease</fullName>
    </submittedName>
</protein>
<evidence type="ECO:0000313" key="9">
    <source>
        <dbReference type="Proteomes" id="UP000002523"/>
    </source>
</evidence>
<dbReference type="STRING" id="262768.PAM_077"/>
<evidence type="ECO:0000313" key="8">
    <source>
        <dbReference type="EMBL" id="BAD04162.1"/>
    </source>
</evidence>
<dbReference type="KEGG" id="poy:PAM_077"/>